<dbReference type="EMBL" id="JAZDRO010000005">
    <property type="protein sequence ID" value="MEE2567306.1"/>
    <property type="molecule type" value="Genomic_DNA"/>
</dbReference>
<dbReference type="RefSeq" id="WP_330196867.1">
    <property type="nucleotide sequence ID" value="NZ_JAZDRO010000005.1"/>
</dbReference>
<keyword evidence="6 7" id="KW-0511">Multifunctional enzyme</keyword>
<dbReference type="Pfam" id="PF03710">
    <property type="entry name" value="GlnE"/>
    <property type="match status" value="2"/>
</dbReference>
<dbReference type="Pfam" id="PF08335">
    <property type="entry name" value="GlnD_UR_UTase"/>
    <property type="match status" value="2"/>
</dbReference>
<evidence type="ECO:0000313" key="11">
    <source>
        <dbReference type="Proteomes" id="UP001310692"/>
    </source>
</evidence>
<sequence length="970" mass="104830">MPDPATLFDHPLPVLPDIDPDCGERALQALDAETLARLDDASRAFLRSVFGAAPYLARLAQRCPDVVTELASTSPEKLADRLLDDVLRAGRDAADGGELDDRLRDAKAKFHLLCALCEVTGLWTTSAMTRALSGFADAAVQSALLGAARFMAERGRLAEPADPENPVPGLFLLALGKLGAEELNFSSDIDLVAFYDPEILARQTEKDPRQVAVKLVQAVTRTLQEANAGGYVFRVDLRLRPDPSSTPVAVSVESAMRYYEAMGQNWERAAYIKARRCAGDSRASAAFLRDLGPFIWRRTLDFAAVDDIRSLARQIQRVGDRARIRAAGHDLKLGRGGIREIEFIAQIPQLVFGGRDRDLRARSPVEALPALCASGKLEGVDPQSLSNDYAFLRGIEHRIQMLEDEPTQTLPADDGQRARVAALWGESSLDTFDDRIRSVLTRVHTIFSDQFDESDTLASSAGSLVFTGVDPTPDTLATLKRLGFSDPQAVWSRFNGWAGGKARAVRTARARELLTKLAPRLIDALAETGEPDAALVRFAAFFENLPMGVQPLSLLKNEPGLATSLVGIIGLAPAMARTLAQRPAILDAMLDPEFVRPLGEGAERSMDALMKARLPASMSFEGRMNEVRRISREERFRIGSQILTGRAGPRAAGKAFADLADACIRAMARAAQDVMAARFGDVPGSFAVIGMGKLGGRELAADSDLDLMLVYDGAADSDAAVPDNYFARLTQRLISALSVPTEEGGLYEVDMQLRPSGKSGPVAVHVSRFADYYAQSAWTWEHMALTRARIVCGDEALNGTIEAAIDAALSIRRDPEQIRADAGAMRNRMRAARPAAGDWDLKHRAGGLVDIEFIAQTLQLIALNDGVMTRQASTFDALLALADAGLLDDEEAARMCDIGRLYLALMQLIRTAHGSGFDPASAARGFAQRMAAIAGVDDLVALQALIGEHASFVTDCFARHVQISGLAATD</sequence>
<feature type="domain" description="Glutamate-ammonia ligase adenylyltransferase repeated" evidence="8">
    <location>
        <begin position="564"/>
        <end position="799"/>
    </location>
</feature>
<feature type="domain" description="PII-uridylyltransferase/Glutamine-synthetase adenylyltransferase" evidence="9">
    <location>
        <begin position="835"/>
        <end position="903"/>
    </location>
</feature>
<dbReference type="GO" id="GO:0047388">
    <property type="term" value="F:[glutamine synthetase]-adenylyl-L-tyrosine phosphorylase activity"/>
    <property type="evidence" value="ECO:0007669"/>
    <property type="project" value="UniProtKB-EC"/>
</dbReference>
<dbReference type="InterPro" id="IPR005190">
    <property type="entry name" value="GlnE_rpt_dom"/>
</dbReference>
<feature type="region of interest" description="Adenylyl transferase" evidence="7">
    <location>
        <begin position="458"/>
        <end position="970"/>
    </location>
</feature>
<dbReference type="SUPFAM" id="SSF81593">
    <property type="entry name" value="Nucleotidyltransferase substrate binding subunit/domain"/>
    <property type="match status" value="2"/>
</dbReference>
<dbReference type="HAMAP" id="MF_00802">
    <property type="entry name" value="GlnE"/>
    <property type="match status" value="1"/>
</dbReference>
<dbReference type="EC" id="2.7.7.42" evidence="7"/>
<comment type="caution">
    <text evidence="10">The sequence shown here is derived from an EMBL/GenBank/DDBJ whole genome shotgun (WGS) entry which is preliminary data.</text>
</comment>
<evidence type="ECO:0000256" key="7">
    <source>
        <dbReference type="HAMAP-Rule" id="MF_00802"/>
    </source>
</evidence>
<keyword evidence="3 7" id="KW-0547">Nucleotide-binding</keyword>
<dbReference type="PANTHER" id="PTHR30621:SF0">
    <property type="entry name" value="BIFUNCTIONAL GLUTAMINE SYNTHETASE ADENYLYLTRANSFERASE_ADENYLYL-REMOVING ENZYME"/>
    <property type="match status" value="1"/>
</dbReference>
<evidence type="ECO:0000256" key="1">
    <source>
        <dbReference type="ARBA" id="ARBA00022679"/>
    </source>
</evidence>
<dbReference type="InterPro" id="IPR013546">
    <property type="entry name" value="PII_UdlTrfase/GS_AdlTrfase"/>
</dbReference>
<dbReference type="InterPro" id="IPR023057">
    <property type="entry name" value="GlnE"/>
</dbReference>
<comment type="catalytic activity">
    <reaction evidence="7">
        <text>[glutamine synthetase]-O(4)-(5'-adenylyl)-L-tyrosine + phosphate = [glutamine synthetase]-L-tyrosine + ADP</text>
        <dbReference type="Rhea" id="RHEA:43716"/>
        <dbReference type="Rhea" id="RHEA-COMP:10660"/>
        <dbReference type="Rhea" id="RHEA-COMP:10661"/>
        <dbReference type="ChEBI" id="CHEBI:43474"/>
        <dbReference type="ChEBI" id="CHEBI:46858"/>
        <dbReference type="ChEBI" id="CHEBI:83624"/>
        <dbReference type="ChEBI" id="CHEBI:456216"/>
        <dbReference type="EC" id="2.7.7.89"/>
    </reaction>
</comment>
<gene>
    <name evidence="7" type="primary">glnE</name>
    <name evidence="10" type="ORF">V0U35_11520</name>
</gene>
<dbReference type="SUPFAM" id="SSF81301">
    <property type="entry name" value="Nucleotidyltransferase"/>
    <property type="match status" value="2"/>
</dbReference>
<comment type="function">
    <text evidence="7">Involved in the regulation of glutamine synthetase GlnA, a key enzyme in the process to assimilate ammonia. When cellular nitrogen levels are high, the C-terminal adenylyl transferase (AT) inactivates GlnA by covalent transfer of an adenylyl group from ATP to specific tyrosine residue of GlnA, thus reducing its activity. Conversely, when nitrogen levels are low, the N-terminal adenylyl removase (AR) activates GlnA by removing the adenylyl group by phosphorolysis, increasing its activity. The regulatory region of GlnE binds the signal transduction protein PII (GlnB) which indicates the nitrogen status of the cell.</text>
</comment>
<evidence type="ECO:0000256" key="2">
    <source>
        <dbReference type="ARBA" id="ARBA00022695"/>
    </source>
</evidence>
<feature type="region of interest" description="Adenylyl removase" evidence="7">
    <location>
        <begin position="1"/>
        <end position="454"/>
    </location>
</feature>
<dbReference type="NCBIfam" id="NF008292">
    <property type="entry name" value="PRK11072.1"/>
    <property type="match status" value="1"/>
</dbReference>
<keyword evidence="2 7" id="KW-0548">Nucleotidyltransferase</keyword>
<evidence type="ECO:0000313" key="10">
    <source>
        <dbReference type="EMBL" id="MEE2567306.1"/>
    </source>
</evidence>
<keyword evidence="5 7" id="KW-0460">Magnesium</keyword>
<dbReference type="CDD" id="cd05401">
    <property type="entry name" value="NT_GlnE_GlnD_like"/>
    <property type="match status" value="2"/>
</dbReference>
<dbReference type="NCBIfam" id="NF010706">
    <property type="entry name" value="PRK14108.1"/>
    <property type="match status" value="1"/>
</dbReference>
<dbReference type="Proteomes" id="UP001310692">
    <property type="component" value="Unassembled WGS sequence"/>
</dbReference>
<dbReference type="Gene3D" id="1.20.120.330">
    <property type="entry name" value="Nucleotidyltransferases domain 2"/>
    <property type="match status" value="2"/>
</dbReference>
<dbReference type="EC" id="2.7.7.89" evidence="7"/>
<proteinExistence type="inferred from homology"/>
<evidence type="ECO:0000256" key="5">
    <source>
        <dbReference type="ARBA" id="ARBA00022842"/>
    </source>
</evidence>
<organism evidence="10 11">
    <name type="scientific">Hyphobacterium marinum</name>
    <dbReference type="NCBI Taxonomy" id="3116574"/>
    <lineage>
        <taxon>Bacteria</taxon>
        <taxon>Pseudomonadati</taxon>
        <taxon>Pseudomonadota</taxon>
        <taxon>Alphaproteobacteria</taxon>
        <taxon>Maricaulales</taxon>
        <taxon>Maricaulaceae</taxon>
        <taxon>Hyphobacterium</taxon>
    </lineage>
</organism>
<dbReference type="InterPro" id="IPR043519">
    <property type="entry name" value="NT_sf"/>
</dbReference>
<comment type="cofactor">
    <cofactor evidence="7">
        <name>Mg(2+)</name>
        <dbReference type="ChEBI" id="CHEBI:18420"/>
    </cofactor>
</comment>
<comment type="similarity">
    <text evidence="7">Belongs to the GlnE family.</text>
</comment>
<comment type="catalytic activity">
    <reaction evidence="7">
        <text>[glutamine synthetase]-L-tyrosine + ATP = [glutamine synthetase]-O(4)-(5'-adenylyl)-L-tyrosine + diphosphate</text>
        <dbReference type="Rhea" id="RHEA:18589"/>
        <dbReference type="Rhea" id="RHEA-COMP:10660"/>
        <dbReference type="Rhea" id="RHEA-COMP:10661"/>
        <dbReference type="ChEBI" id="CHEBI:30616"/>
        <dbReference type="ChEBI" id="CHEBI:33019"/>
        <dbReference type="ChEBI" id="CHEBI:46858"/>
        <dbReference type="ChEBI" id="CHEBI:83624"/>
        <dbReference type="EC" id="2.7.7.42"/>
    </reaction>
</comment>
<evidence type="ECO:0000259" key="8">
    <source>
        <dbReference type="Pfam" id="PF03710"/>
    </source>
</evidence>
<feature type="domain" description="PII-uridylyltransferase/Glutamine-synthetase adenylyltransferase" evidence="9">
    <location>
        <begin position="315"/>
        <end position="449"/>
    </location>
</feature>
<feature type="domain" description="Glutamate-ammonia ligase adenylyltransferase repeated" evidence="8">
    <location>
        <begin position="46"/>
        <end position="289"/>
    </location>
</feature>
<keyword evidence="11" id="KW-1185">Reference proteome</keyword>
<evidence type="ECO:0000256" key="4">
    <source>
        <dbReference type="ARBA" id="ARBA00022840"/>
    </source>
</evidence>
<evidence type="ECO:0000256" key="3">
    <source>
        <dbReference type="ARBA" id="ARBA00022741"/>
    </source>
</evidence>
<dbReference type="Gene3D" id="3.30.460.10">
    <property type="entry name" value="Beta Polymerase, domain 2"/>
    <property type="match status" value="2"/>
</dbReference>
<accession>A0ABU7M0I2</accession>
<evidence type="ECO:0000256" key="6">
    <source>
        <dbReference type="ARBA" id="ARBA00023268"/>
    </source>
</evidence>
<evidence type="ECO:0000259" key="9">
    <source>
        <dbReference type="Pfam" id="PF08335"/>
    </source>
</evidence>
<protein>
    <recommendedName>
        <fullName evidence="7">Bifunctional glutamine synthetase adenylyltransferase/adenylyl-removing enzyme</fullName>
    </recommendedName>
    <alternativeName>
        <fullName evidence="7">ATP:glutamine synthetase adenylyltransferase</fullName>
    </alternativeName>
    <alternativeName>
        <fullName evidence="7">ATase</fullName>
    </alternativeName>
    <domain>
        <recommendedName>
            <fullName evidence="7">Glutamine synthetase adenylyl-L-tyrosine phosphorylase</fullName>
            <ecNumber evidence="7">2.7.7.89</ecNumber>
        </recommendedName>
        <alternativeName>
            <fullName evidence="7">Adenylyl removase</fullName>
            <shortName evidence="7">AR</shortName>
            <shortName evidence="7">AT-N</shortName>
        </alternativeName>
    </domain>
    <domain>
        <recommendedName>
            <fullName evidence="7">Glutamine synthetase adenylyl transferase</fullName>
            <ecNumber evidence="7">2.7.7.42</ecNumber>
        </recommendedName>
        <alternativeName>
            <fullName evidence="7">Adenylyl transferase</fullName>
            <shortName evidence="7">AT</shortName>
            <shortName evidence="7">AT-C</shortName>
        </alternativeName>
    </domain>
</protein>
<reference evidence="10 11" key="1">
    <citation type="submission" date="2024-01" db="EMBL/GenBank/DDBJ databases">
        <title>Hyphobacterium bacterium isolated from marine sediment.</title>
        <authorList>
            <person name="Zhao S."/>
        </authorList>
    </citation>
    <scope>NUCLEOTIDE SEQUENCE [LARGE SCALE GENOMIC DNA]</scope>
    <source>
        <strain evidence="10 11">Y60-23</strain>
    </source>
</reference>
<dbReference type="PANTHER" id="PTHR30621">
    <property type="entry name" value="GLUTAMINE SYNTHETASE ADENYLYLTRANSFERASE"/>
    <property type="match status" value="1"/>
</dbReference>
<keyword evidence="4 7" id="KW-0067">ATP-binding</keyword>
<name>A0ABU7M0I2_9PROT</name>
<keyword evidence="1 7" id="KW-0808">Transferase</keyword>
<dbReference type="Gene3D" id="1.20.120.1510">
    <property type="match status" value="1"/>
</dbReference>